<organism evidence="10 11">
    <name type="scientific">Fictibacillus aquaticus</name>
    <dbReference type="NCBI Taxonomy" id="2021314"/>
    <lineage>
        <taxon>Bacteria</taxon>
        <taxon>Bacillati</taxon>
        <taxon>Bacillota</taxon>
        <taxon>Bacilli</taxon>
        <taxon>Bacillales</taxon>
        <taxon>Fictibacillaceae</taxon>
        <taxon>Fictibacillus</taxon>
    </lineage>
</organism>
<proteinExistence type="predicted"/>
<evidence type="ECO:0000256" key="3">
    <source>
        <dbReference type="ARBA" id="ARBA00022801"/>
    </source>
</evidence>
<keyword evidence="4" id="KW-0067">ATP-binding</keyword>
<evidence type="ECO:0000256" key="4">
    <source>
        <dbReference type="ARBA" id="ARBA00022840"/>
    </source>
</evidence>
<dbReference type="PIRSF" id="PIRSF005814">
    <property type="entry name" value="MutS_YshD"/>
    <property type="match status" value="1"/>
</dbReference>
<dbReference type="Pfam" id="PF20297">
    <property type="entry name" value="MSSS"/>
    <property type="match status" value="1"/>
</dbReference>
<dbReference type="FunFam" id="3.40.50.300:FF:000830">
    <property type="entry name" value="Endonuclease MutS2"/>
    <property type="match status" value="1"/>
</dbReference>
<keyword evidence="1" id="KW-0699">rRNA-binding</keyword>
<feature type="compositionally biased region" description="Basic and acidic residues" evidence="7">
    <location>
        <begin position="658"/>
        <end position="668"/>
    </location>
</feature>
<dbReference type="GO" id="GO:0006298">
    <property type="term" value="P:mismatch repair"/>
    <property type="evidence" value="ECO:0007669"/>
    <property type="project" value="InterPro"/>
</dbReference>
<evidence type="ECO:0000259" key="8">
    <source>
        <dbReference type="SMART" id="SM00533"/>
    </source>
</evidence>
<dbReference type="InterPro" id="IPR046893">
    <property type="entry name" value="MSSS"/>
</dbReference>
<dbReference type="GO" id="GO:0045910">
    <property type="term" value="P:negative regulation of DNA recombination"/>
    <property type="evidence" value="ECO:0007669"/>
    <property type="project" value="InterPro"/>
</dbReference>
<keyword evidence="11" id="KW-1185">Reference proteome</keyword>
<dbReference type="GO" id="GO:0005524">
    <property type="term" value="F:ATP binding"/>
    <property type="evidence" value="ECO:0007669"/>
    <property type="project" value="UniProtKB-KW"/>
</dbReference>
<evidence type="ECO:0000256" key="6">
    <source>
        <dbReference type="ARBA" id="ARBA00023125"/>
    </source>
</evidence>
<dbReference type="SMART" id="SM00533">
    <property type="entry name" value="MUTSd"/>
    <property type="match status" value="1"/>
</dbReference>
<dbReference type="Pfam" id="PF00488">
    <property type="entry name" value="MutS_V"/>
    <property type="match status" value="1"/>
</dbReference>
<evidence type="ECO:0000259" key="9">
    <source>
        <dbReference type="SMART" id="SM00534"/>
    </source>
</evidence>
<dbReference type="InterPro" id="IPR045076">
    <property type="entry name" value="MutS"/>
</dbReference>
<dbReference type="GO" id="GO:0140664">
    <property type="term" value="F:ATP-dependent DNA damage sensor activity"/>
    <property type="evidence" value="ECO:0007669"/>
    <property type="project" value="InterPro"/>
</dbReference>
<gene>
    <name evidence="10" type="ORF">CGZ90_06330</name>
</gene>
<dbReference type="GO" id="GO:0016887">
    <property type="term" value="F:ATP hydrolysis activity"/>
    <property type="evidence" value="ECO:0007669"/>
    <property type="project" value="InterPro"/>
</dbReference>
<feature type="domain" description="DNA mismatch repair proteins mutS family" evidence="9">
    <location>
        <begin position="347"/>
        <end position="532"/>
    </location>
</feature>
<dbReference type="GO" id="GO:0004519">
    <property type="term" value="F:endonuclease activity"/>
    <property type="evidence" value="ECO:0007669"/>
    <property type="project" value="InterPro"/>
</dbReference>
<evidence type="ECO:0000313" key="11">
    <source>
        <dbReference type="Proteomes" id="UP000215059"/>
    </source>
</evidence>
<dbReference type="OrthoDB" id="9808166at2"/>
<evidence type="ECO:0000256" key="1">
    <source>
        <dbReference type="ARBA" id="ARBA00022730"/>
    </source>
</evidence>
<evidence type="ECO:0000256" key="5">
    <source>
        <dbReference type="ARBA" id="ARBA00022884"/>
    </source>
</evidence>
<evidence type="ECO:0000256" key="7">
    <source>
        <dbReference type="SAM" id="MobiDB-lite"/>
    </source>
</evidence>
<dbReference type="InterPro" id="IPR000432">
    <property type="entry name" value="DNA_mismatch_repair_MutS_C"/>
</dbReference>
<protein>
    <recommendedName>
        <fullName evidence="12">DNA mismatch repair protein</fullName>
    </recommendedName>
</protein>
<reference evidence="10 11" key="1">
    <citation type="submission" date="2017-07" db="EMBL/GenBank/DDBJ databases">
        <title>Fictibacillus sp. nov. GDSW-R2A3 Genome sequencing and assembly.</title>
        <authorList>
            <person name="Mayilraj S."/>
        </authorList>
    </citation>
    <scope>NUCLEOTIDE SEQUENCE [LARGE SCALE GENOMIC DNA]</scope>
    <source>
        <strain evidence="10 11">GDSW-R2A3</strain>
    </source>
</reference>
<keyword evidence="5" id="KW-0694">RNA-binding</keyword>
<dbReference type="GO" id="GO:0030983">
    <property type="term" value="F:mismatched DNA binding"/>
    <property type="evidence" value="ECO:0007669"/>
    <property type="project" value="InterPro"/>
</dbReference>
<evidence type="ECO:0000256" key="2">
    <source>
        <dbReference type="ARBA" id="ARBA00022741"/>
    </source>
</evidence>
<dbReference type="PANTHER" id="PTHR48466:SF2">
    <property type="entry name" value="OS10G0509000 PROTEIN"/>
    <property type="match status" value="1"/>
</dbReference>
<dbReference type="EMBL" id="NOII01000001">
    <property type="protein sequence ID" value="OYD59504.1"/>
    <property type="molecule type" value="Genomic_DNA"/>
</dbReference>
<dbReference type="InterPro" id="IPR027417">
    <property type="entry name" value="P-loop_NTPase"/>
</dbReference>
<name>A0A235FEX7_9BACL</name>
<dbReference type="NCBIfam" id="TIGR01069">
    <property type="entry name" value="mutS2"/>
    <property type="match status" value="1"/>
</dbReference>
<dbReference type="PANTHER" id="PTHR48466">
    <property type="entry name" value="OS10G0509000 PROTEIN-RELATED"/>
    <property type="match status" value="1"/>
</dbReference>
<keyword evidence="6" id="KW-0238">DNA-binding</keyword>
<dbReference type="SUPFAM" id="SSF52540">
    <property type="entry name" value="P-loop containing nucleoside triphosphate hydrolases"/>
    <property type="match status" value="1"/>
</dbReference>
<sequence length="668" mass="74781">MESARFSYSNGGNLQFYKKMEEPALNTNTFKTLEFNKILEKLSSFAMNDLTRKRFAKLKPSTDEAVVRSWLSETSEAAAILEKSSSVPIANLNGIENLLRVPDKGLNLSPEQLWLLYGLLENAARFQRFMRDKEFIAPTVSTYAYSMFDLSELKNEIERCIRNNRVDDGASKALAKVRKRTAAMDDKIKSKLESLVKSSMYRDMMQDQIVSMRDGRYVIPVKSEHKRHFDGTILDSSSSGATVYMEPQEIKKLQTELNMLRAEEEIEISKILGQLTDMVVGYEREISITMEAMVHYDFIFAKAKYSRAIDGAAVKVNTENRIIIHEGRHPLLGSKCVPLHFRLGEEYGALVITGPNTGGKTVAIKTVGLMTLMVQSGLHVPVGDGSEFAVYRNVLVDIGDNQSIEQSLSTFSAHITNIISILQETSPRDLVILDELGAGTDPVEGMALAVAILEKVYSKGSSLLATTHYSEIKEFAEQTPGFENGSMAFDLETLRPLYRLTIGKAGASQAFAIASKLGMSAELIERAKNVAGRSEEKTSVDLSVPDKIQQLREKAILKDRKPVKRESMFSAGDAEKVFEVGDRVHVSSMNSAGVIFELENDRGEYGVQVDGKKVWVQKKRLSVHIKAEALYPKEYDMDIVFETKENRKKDKQMKKRHVDGMSIEREGI</sequence>
<dbReference type="InterPro" id="IPR036187">
    <property type="entry name" value="DNA_mismatch_repair_MutS_sf"/>
</dbReference>
<feature type="domain" description="DNA mismatch repair protein MutS core" evidence="8">
    <location>
        <begin position="33"/>
        <end position="335"/>
    </location>
</feature>
<dbReference type="GO" id="GO:0019843">
    <property type="term" value="F:rRNA binding"/>
    <property type="evidence" value="ECO:0007669"/>
    <property type="project" value="UniProtKB-KW"/>
</dbReference>
<dbReference type="SUPFAM" id="SSF48334">
    <property type="entry name" value="DNA repair protein MutS, domain III"/>
    <property type="match status" value="1"/>
</dbReference>
<dbReference type="SMART" id="SM00534">
    <property type="entry name" value="MUTSac"/>
    <property type="match status" value="1"/>
</dbReference>
<keyword evidence="3" id="KW-0378">Hydrolase</keyword>
<comment type="caution">
    <text evidence="10">The sequence shown here is derived from an EMBL/GenBank/DDBJ whole genome shotgun (WGS) entry which is preliminary data.</text>
</comment>
<dbReference type="AlphaFoldDB" id="A0A235FEX7"/>
<evidence type="ECO:0008006" key="12">
    <source>
        <dbReference type="Google" id="ProtNLM"/>
    </source>
</evidence>
<dbReference type="Proteomes" id="UP000215059">
    <property type="component" value="Unassembled WGS sequence"/>
</dbReference>
<dbReference type="InterPro" id="IPR005747">
    <property type="entry name" value="MutS2"/>
</dbReference>
<accession>A0A235FEX7</accession>
<dbReference type="InterPro" id="IPR007696">
    <property type="entry name" value="DNA_mismatch_repair_MutS_core"/>
</dbReference>
<dbReference type="Gene3D" id="3.40.50.300">
    <property type="entry name" value="P-loop containing nucleotide triphosphate hydrolases"/>
    <property type="match status" value="1"/>
</dbReference>
<evidence type="ECO:0000313" key="10">
    <source>
        <dbReference type="EMBL" id="OYD59504.1"/>
    </source>
</evidence>
<feature type="region of interest" description="Disordered" evidence="7">
    <location>
        <begin position="648"/>
        <end position="668"/>
    </location>
</feature>
<keyword evidence="2" id="KW-0547">Nucleotide-binding</keyword>